<reference evidence="1 2" key="1">
    <citation type="journal article" date="2017" name="Gigascience">
        <title>Genome sequence of the small brown planthopper, Laodelphax striatellus.</title>
        <authorList>
            <person name="Zhu J."/>
            <person name="Jiang F."/>
            <person name="Wang X."/>
            <person name="Yang P."/>
            <person name="Bao Y."/>
            <person name="Zhao W."/>
            <person name="Wang W."/>
            <person name="Lu H."/>
            <person name="Wang Q."/>
            <person name="Cui N."/>
            <person name="Li J."/>
            <person name="Chen X."/>
            <person name="Luo L."/>
            <person name="Yu J."/>
            <person name="Kang L."/>
            <person name="Cui F."/>
        </authorList>
    </citation>
    <scope>NUCLEOTIDE SEQUENCE [LARGE SCALE GENOMIC DNA]</scope>
    <source>
        <strain evidence="1">Lst14</strain>
    </source>
</reference>
<dbReference type="PANTHER" id="PTHR12944:SF2">
    <property type="entry name" value="O-PHOSPHOSERYL-TRNA(SEC) SELENIUM TRANSFERASE"/>
    <property type="match status" value="1"/>
</dbReference>
<dbReference type="EMBL" id="QKKF02013299">
    <property type="protein sequence ID" value="RZF43016.1"/>
    <property type="molecule type" value="Genomic_DNA"/>
</dbReference>
<dbReference type="InParanoid" id="A0A482XB92"/>
<evidence type="ECO:0000313" key="2">
    <source>
        <dbReference type="Proteomes" id="UP000291343"/>
    </source>
</evidence>
<dbReference type="InterPro" id="IPR015424">
    <property type="entry name" value="PyrdxlP-dep_Trfase"/>
</dbReference>
<dbReference type="InterPro" id="IPR019872">
    <property type="entry name" value="Sec-tRNA_Se_transferase"/>
</dbReference>
<dbReference type="Gene3D" id="3.40.640.10">
    <property type="entry name" value="Type I PLP-dependent aspartate aminotransferase-like (Major domain)"/>
    <property type="match status" value="1"/>
</dbReference>
<protein>
    <submittedName>
        <fullName evidence="1">Uncharacterized protein</fullName>
    </submittedName>
</protein>
<organism evidence="1 2">
    <name type="scientific">Laodelphax striatellus</name>
    <name type="common">Small brown planthopper</name>
    <name type="synonym">Delphax striatella</name>
    <dbReference type="NCBI Taxonomy" id="195883"/>
    <lineage>
        <taxon>Eukaryota</taxon>
        <taxon>Metazoa</taxon>
        <taxon>Ecdysozoa</taxon>
        <taxon>Arthropoda</taxon>
        <taxon>Hexapoda</taxon>
        <taxon>Insecta</taxon>
        <taxon>Pterygota</taxon>
        <taxon>Neoptera</taxon>
        <taxon>Paraneoptera</taxon>
        <taxon>Hemiptera</taxon>
        <taxon>Auchenorrhyncha</taxon>
        <taxon>Fulgoroidea</taxon>
        <taxon>Delphacidae</taxon>
        <taxon>Criomorphinae</taxon>
        <taxon>Laodelphax</taxon>
    </lineage>
</organism>
<dbReference type="GO" id="GO:0098621">
    <property type="term" value="F:O-phosphoseryl-tRNA(Sec) selenium transferase activity"/>
    <property type="evidence" value="ECO:0007669"/>
    <property type="project" value="InterPro"/>
</dbReference>
<keyword evidence="2" id="KW-1185">Reference proteome</keyword>
<dbReference type="Proteomes" id="UP000291343">
    <property type="component" value="Unassembled WGS sequence"/>
</dbReference>
<dbReference type="STRING" id="195883.A0A482XB92"/>
<dbReference type="AlphaFoldDB" id="A0A482XB92"/>
<sequence length="98" mass="10838">MNSQSFTLAERLIPATYLQQAASSKKARENLIRVLIEQRKWPEEGWDDATIELFLADLAQMDSNNFPGNCGIGEREARFASGLLSGKQEVLGSIPARA</sequence>
<dbReference type="SUPFAM" id="SSF53383">
    <property type="entry name" value="PLP-dependent transferases"/>
    <property type="match status" value="1"/>
</dbReference>
<name>A0A482XB92_LAOST</name>
<proteinExistence type="predicted"/>
<dbReference type="PANTHER" id="PTHR12944">
    <property type="entry name" value="SOLUBLE LIVER ANTIGEN/LIVER PANCREAS ANTIGEN"/>
    <property type="match status" value="1"/>
</dbReference>
<gene>
    <name evidence="1" type="ORF">LSTR_LSTR014134</name>
</gene>
<comment type="caution">
    <text evidence="1">The sequence shown here is derived from an EMBL/GenBank/DDBJ whole genome shotgun (WGS) entry which is preliminary data.</text>
</comment>
<dbReference type="OrthoDB" id="10263545at2759"/>
<dbReference type="SMR" id="A0A482XB92"/>
<dbReference type="InterPro" id="IPR015421">
    <property type="entry name" value="PyrdxlP-dep_Trfase_major"/>
</dbReference>
<dbReference type="GO" id="GO:0001514">
    <property type="term" value="P:selenocysteine incorporation"/>
    <property type="evidence" value="ECO:0007669"/>
    <property type="project" value="TreeGrafter"/>
</dbReference>
<accession>A0A482XB92</accession>
<dbReference type="GO" id="GO:0001717">
    <property type="term" value="P:conversion of seryl-tRNAsec to selenocys-tRNAsec"/>
    <property type="evidence" value="ECO:0007669"/>
    <property type="project" value="InterPro"/>
</dbReference>
<evidence type="ECO:0000313" key="1">
    <source>
        <dbReference type="EMBL" id="RZF43016.1"/>
    </source>
</evidence>
<dbReference type="GO" id="GO:0000049">
    <property type="term" value="F:tRNA binding"/>
    <property type="evidence" value="ECO:0007669"/>
    <property type="project" value="TreeGrafter"/>
</dbReference>